<name>A0A142JEH0_9BURK</name>
<gene>
    <name evidence="1" type="ORF">A2G96_01275</name>
</gene>
<dbReference type="KEGG" id="cnan:A2G96_01275"/>
<proteinExistence type="predicted"/>
<sequence length="169" mass="18475">MPVIGGEFALFLEFGELLGFPSGAALGENAFQQLGACFGGSGELALCFAPRGSERTFNGCLEQGLAVLPQLLLSSLQLCYADVEFRQQFFELGDDAGLLRHRGEAHSQSPNFGEIDTRPRRAFGLLFELIYNVIRIDLMAKKAHISPAMGYASSNNICDKHTRRDVGRC</sequence>
<dbReference type="STRING" id="1796606.A2G96_01275"/>
<organism evidence="1 2">
    <name type="scientific">Cupriavidus nantongensis</name>
    <dbReference type="NCBI Taxonomy" id="1796606"/>
    <lineage>
        <taxon>Bacteria</taxon>
        <taxon>Pseudomonadati</taxon>
        <taxon>Pseudomonadota</taxon>
        <taxon>Betaproteobacteria</taxon>
        <taxon>Burkholderiales</taxon>
        <taxon>Burkholderiaceae</taxon>
        <taxon>Cupriavidus</taxon>
    </lineage>
</organism>
<evidence type="ECO:0000313" key="1">
    <source>
        <dbReference type="EMBL" id="AMR76482.1"/>
    </source>
</evidence>
<dbReference type="Proteomes" id="UP000075238">
    <property type="component" value="Chromosome 1"/>
</dbReference>
<dbReference type="AlphaFoldDB" id="A0A142JEH0"/>
<reference evidence="1 2" key="1">
    <citation type="submission" date="2016-03" db="EMBL/GenBank/DDBJ databases">
        <title>Complete genome sequence of a novel chlorpyrifos degrading bacterium, Cupriavidus nantongensis sp. X1.</title>
        <authorList>
            <person name="Fang L."/>
        </authorList>
    </citation>
    <scope>NUCLEOTIDE SEQUENCE [LARGE SCALE GENOMIC DNA]</scope>
    <source>
        <strain evidence="1 2">X1</strain>
    </source>
</reference>
<evidence type="ECO:0000313" key="2">
    <source>
        <dbReference type="Proteomes" id="UP000075238"/>
    </source>
</evidence>
<accession>A0A142JEH0</accession>
<dbReference type="EMBL" id="CP014844">
    <property type="protein sequence ID" value="AMR76482.1"/>
    <property type="molecule type" value="Genomic_DNA"/>
</dbReference>
<keyword evidence="2" id="KW-1185">Reference proteome</keyword>
<protein>
    <submittedName>
        <fullName evidence="1">Uncharacterized protein</fullName>
    </submittedName>
</protein>